<keyword evidence="11" id="KW-0966">Cell projection</keyword>
<evidence type="ECO:0000313" key="11">
    <source>
        <dbReference type="EMBL" id="MBD2845287.1"/>
    </source>
</evidence>
<gene>
    <name evidence="11" type="primary">fliJ</name>
    <name evidence="11" type="ORF">IDH44_08795</name>
</gene>
<dbReference type="EMBL" id="JACXIZ010000014">
    <property type="protein sequence ID" value="MBD2845287.1"/>
    <property type="molecule type" value="Genomic_DNA"/>
</dbReference>
<evidence type="ECO:0000256" key="9">
    <source>
        <dbReference type="ARBA" id="ARBA00023136"/>
    </source>
</evidence>
<evidence type="ECO:0000256" key="4">
    <source>
        <dbReference type="ARBA" id="ARBA00022448"/>
    </source>
</evidence>
<dbReference type="GO" id="GO:0006935">
    <property type="term" value="P:chemotaxis"/>
    <property type="evidence" value="ECO:0007669"/>
    <property type="project" value="UniProtKB-KW"/>
</dbReference>
<evidence type="ECO:0000256" key="6">
    <source>
        <dbReference type="ARBA" id="ARBA00022500"/>
    </source>
</evidence>
<protein>
    <recommendedName>
        <fullName evidence="3">Flagellar FliJ protein</fullName>
    </recommendedName>
</protein>
<dbReference type="Pfam" id="PF02050">
    <property type="entry name" value="FliJ"/>
    <property type="match status" value="1"/>
</dbReference>
<keyword evidence="7" id="KW-1005">Bacterial flagellum biogenesis</keyword>
<keyword evidence="4" id="KW-0813">Transport</keyword>
<keyword evidence="11" id="KW-0969">Cilium</keyword>
<dbReference type="GO" id="GO:0044781">
    <property type="term" value="P:bacterial-type flagellum organization"/>
    <property type="evidence" value="ECO:0007669"/>
    <property type="project" value="UniProtKB-KW"/>
</dbReference>
<keyword evidence="10" id="KW-1006">Bacterial flagellum protein export</keyword>
<comment type="subcellular location">
    <subcellularLocation>
        <location evidence="1">Cell membrane</location>
        <topology evidence="1">Peripheral membrane protein</topology>
        <orientation evidence="1">Cytoplasmic side</orientation>
    </subcellularLocation>
</comment>
<dbReference type="NCBIfam" id="TIGR02473">
    <property type="entry name" value="flagell_FliJ"/>
    <property type="match status" value="1"/>
</dbReference>
<dbReference type="AlphaFoldDB" id="A0A927BS44"/>
<dbReference type="InterPro" id="IPR053716">
    <property type="entry name" value="Flag_assembly_chemotaxis_eff"/>
</dbReference>
<dbReference type="Proteomes" id="UP000621560">
    <property type="component" value="Unassembled WGS sequence"/>
</dbReference>
<dbReference type="GO" id="GO:0071973">
    <property type="term" value="P:bacterial-type flagellum-dependent cell motility"/>
    <property type="evidence" value="ECO:0007669"/>
    <property type="project" value="InterPro"/>
</dbReference>
<comment type="caution">
    <text evidence="11">The sequence shown here is derived from an EMBL/GenBank/DDBJ whole genome shotgun (WGS) entry which is preliminary data.</text>
</comment>
<name>A0A927BS44_9BACL</name>
<keyword evidence="8" id="KW-0653">Protein transport</keyword>
<dbReference type="GO" id="GO:0005886">
    <property type="term" value="C:plasma membrane"/>
    <property type="evidence" value="ECO:0007669"/>
    <property type="project" value="UniProtKB-SubCell"/>
</dbReference>
<evidence type="ECO:0000256" key="7">
    <source>
        <dbReference type="ARBA" id="ARBA00022795"/>
    </source>
</evidence>
<keyword evidence="9" id="KW-0472">Membrane</keyword>
<sequence length="145" mass="16879">MAAYRYPYQKIVDLKKNEKTQAEWGLAEANAQLSEVDGALQQLRQERLRWYDTLSQAAGRSVSLSELRTYQQYLEHLDQCIARKLEAVREAQAAVAKRQDALALKAKDEKVWQKAREQSLLKFTQFRLTQEQNELDELASVRHAR</sequence>
<organism evidence="11 12">
    <name type="scientific">Paenibacillus sabuli</name>
    <dbReference type="NCBI Taxonomy" id="2772509"/>
    <lineage>
        <taxon>Bacteria</taxon>
        <taxon>Bacillati</taxon>
        <taxon>Bacillota</taxon>
        <taxon>Bacilli</taxon>
        <taxon>Bacillales</taxon>
        <taxon>Paenibacillaceae</taxon>
        <taxon>Paenibacillus</taxon>
    </lineage>
</organism>
<evidence type="ECO:0000256" key="10">
    <source>
        <dbReference type="ARBA" id="ARBA00023225"/>
    </source>
</evidence>
<dbReference type="GO" id="GO:0015031">
    <property type="term" value="P:protein transport"/>
    <property type="evidence" value="ECO:0007669"/>
    <property type="project" value="UniProtKB-KW"/>
</dbReference>
<evidence type="ECO:0000256" key="1">
    <source>
        <dbReference type="ARBA" id="ARBA00004413"/>
    </source>
</evidence>
<dbReference type="Gene3D" id="1.10.287.1700">
    <property type="match status" value="1"/>
</dbReference>
<evidence type="ECO:0000313" key="12">
    <source>
        <dbReference type="Proteomes" id="UP000621560"/>
    </source>
</evidence>
<evidence type="ECO:0000256" key="3">
    <source>
        <dbReference type="ARBA" id="ARBA00020392"/>
    </source>
</evidence>
<dbReference type="RefSeq" id="WP_190916731.1">
    <property type="nucleotide sequence ID" value="NZ_JACXIZ010000014.1"/>
</dbReference>
<keyword evidence="6" id="KW-0145">Chemotaxis</keyword>
<reference evidence="11" key="1">
    <citation type="submission" date="2020-09" db="EMBL/GenBank/DDBJ databases">
        <title>A novel bacterium of genus Paenibacillus, isolated from South China Sea.</title>
        <authorList>
            <person name="Huang H."/>
            <person name="Mo K."/>
            <person name="Hu Y."/>
        </authorList>
    </citation>
    <scope>NUCLEOTIDE SEQUENCE</scope>
    <source>
        <strain evidence="11">IB182496</strain>
    </source>
</reference>
<keyword evidence="11" id="KW-0282">Flagellum</keyword>
<dbReference type="InterPro" id="IPR012823">
    <property type="entry name" value="Flagell_FliJ"/>
</dbReference>
<accession>A0A927BS44</accession>
<evidence type="ECO:0000256" key="5">
    <source>
        <dbReference type="ARBA" id="ARBA00022475"/>
    </source>
</evidence>
<evidence type="ECO:0000256" key="8">
    <source>
        <dbReference type="ARBA" id="ARBA00022927"/>
    </source>
</evidence>
<keyword evidence="5" id="KW-1003">Cell membrane</keyword>
<dbReference type="GO" id="GO:0009288">
    <property type="term" value="C:bacterial-type flagellum"/>
    <property type="evidence" value="ECO:0007669"/>
    <property type="project" value="InterPro"/>
</dbReference>
<comment type="similarity">
    <text evidence="2">Belongs to the FliJ family.</text>
</comment>
<keyword evidence="12" id="KW-1185">Reference proteome</keyword>
<evidence type="ECO:0000256" key="2">
    <source>
        <dbReference type="ARBA" id="ARBA00010004"/>
    </source>
</evidence>
<proteinExistence type="inferred from homology"/>